<dbReference type="EnsemblMetazoa" id="XM_038191828.1">
    <property type="protein sequence ID" value="XP_038047756.1"/>
    <property type="gene ID" value="LOC119721886"/>
</dbReference>
<dbReference type="SUPFAM" id="SSF90250">
    <property type="entry name" value="Troponin coil-coiled subunits"/>
    <property type="match status" value="1"/>
</dbReference>
<keyword evidence="2 4" id="KW-0862">Zinc</keyword>
<evidence type="ECO:0000256" key="3">
    <source>
        <dbReference type="ARBA" id="ARBA00023038"/>
    </source>
</evidence>
<dbReference type="CDD" id="cd09358">
    <property type="entry name" value="LIM_Mical_like"/>
    <property type="match status" value="1"/>
</dbReference>
<dbReference type="InterPro" id="IPR001781">
    <property type="entry name" value="Znf_LIM"/>
</dbReference>
<dbReference type="AlphaFoldDB" id="A0A913Z9S0"/>
<evidence type="ECO:0000256" key="5">
    <source>
        <dbReference type="SAM" id="MobiDB-lite"/>
    </source>
</evidence>
<dbReference type="RefSeq" id="XP_038047756.1">
    <property type="nucleotide sequence ID" value="XM_038191828.1"/>
</dbReference>
<dbReference type="GO" id="GO:0046872">
    <property type="term" value="F:metal ion binding"/>
    <property type="evidence" value="ECO:0007669"/>
    <property type="project" value="UniProtKB-KW"/>
</dbReference>
<dbReference type="Gene3D" id="2.10.110.10">
    <property type="entry name" value="Cysteine Rich Protein"/>
    <property type="match status" value="1"/>
</dbReference>
<dbReference type="SMART" id="SM00132">
    <property type="entry name" value="LIM"/>
    <property type="match status" value="1"/>
</dbReference>
<evidence type="ECO:0000256" key="2">
    <source>
        <dbReference type="ARBA" id="ARBA00022833"/>
    </source>
</evidence>
<organism evidence="7 8">
    <name type="scientific">Patiria miniata</name>
    <name type="common">Bat star</name>
    <name type="synonym">Asterina miniata</name>
    <dbReference type="NCBI Taxonomy" id="46514"/>
    <lineage>
        <taxon>Eukaryota</taxon>
        <taxon>Metazoa</taxon>
        <taxon>Echinodermata</taxon>
        <taxon>Eleutherozoa</taxon>
        <taxon>Asterozoa</taxon>
        <taxon>Asteroidea</taxon>
        <taxon>Valvatacea</taxon>
        <taxon>Valvatida</taxon>
        <taxon>Asterinidae</taxon>
        <taxon>Patiria</taxon>
    </lineage>
</organism>
<dbReference type="OMA" id="AYHKETI"/>
<dbReference type="OrthoDB" id="1679758at2759"/>
<dbReference type="Gene3D" id="1.20.5.350">
    <property type="match status" value="1"/>
</dbReference>
<feature type="compositionally biased region" description="Basic and acidic residues" evidence="5">
    <location>
        <begin position="33"/>
        <end position="45"/>
    </location>
</feature>
<evidence type="ECO:0000313" key="7">
    <source>
        <dbReference type="EnsemblMetazoa" id="XP_038047756.1"/>
    </source>
</evidence>
<evidence type="ECO:0000313" key="8">
    <source>
        <dbReference type="Proteomes" id="UP000887568"/>
    </source>
</evidence>
<evidence type="ECO:0000256" key="4">
    <source>
        <dbReference type="PROSITE-ProRule" id="PRU00125"/>
    </source>
</evidence>
<accession>A0A913Z9S0</accession>
<dbReference type="PROSITE" id="PS50023">
    <property type="entry name" value="LIM_DOMAIN_2"/>
    <property type="match status" value="1"/>
</dbReference>
<sequence>MKSYPKNSSIFGKFPHHDCHDSSTVKVNMGDVGYDHSADERARRREERRRRRAEEKEQEERELASSPVRVTSFRSSNKSGPEIEVKLQSNDQSSEEEESISNAKSKLLRKAPTRMSREQSEDKPELNEAELKAEAIRLKREQENEERHKERMEELRLAKEQGELQRRELEERKERRRLKQEAEERRLRQEEEERQAREAEDAKKLREEIQKRRQEAEERRRNIQNSLSYIRPNYSVTDSVVEAEKEKSMSPEERAEHKARALEECVPPLDISANTSVENLKELALALQAKLVELYGVTFDLMKRKQRQEYDLNVLNSRIGDLSKVSAPKKPFVATIDTGLVSKIKEKGFFVEDKPVKKSFLQERNEGIAASGGVQGRLSMFQNKKGRGEDQPDIRRSGRSAWKAPTYDKCCICDKNVYTLERLEVAKKLYHKQCFKCEYCKKVTSLSNYALFNGKIYCKPHQRKVERESLQQGIGTKH</sequence>
<evidence type="ECO:0000256" key="1">
    <source>
        <dbReference type="ARBA" id="ARBA00022723"/>
    </source>
</evidence>
<feature type="domain" description="LIM zinc-binding" evidence="6">
    <location>
        <begin position="408"/>
        <end position="468"/>
    </location>
</feature>
<evidence type="ECO:0000259" key="6">
    <source>
        <dbReference type="PROSITE" id="PS50023"/>
    </source>
</evidence>
<reference evidence="7" key="1">
    <citation type="submission" date="2022-11" db="UniProtKB">
        <authorList>
            <consortium name="EnsemblMetazoa"/>
        </authorList>
    </citation>
    <scope>IDENTIFICATION</scope>
</reference>
<protein>
    <recommendedName>
        <fullName evidence="6">LIM zinc-binding domain-containing protein</fullName>
    </recommendedName>
</protein>
<name>A0A913Z9S0_PATMI</name>
<feature type="compositionally biased region" description="Polar residues" evidence="5">
    <location>
        <begin position="68"/>
        <end position="79"/>
    </location>
</feature>
<proteinExistence type="predicted"/>
<keyword evidence="8" id="KW-1185">Reference proteome</keyword>
<dbReference type="SUPFAM" id="SSF57716">
    <property type="entry name" value="Glucocorticoid receptor-like (DNA-binding domain)"/>
    <property type="match status" value="2"/>
</dbReference>
<feature type="compositionally biased region" description="Polar residues" evidence="5">
    <location>
        <begin position="1"/>
        <end position="10"/>
    </location>
</feature>
<feature type="compositionally biased region" description="Basic and acidic residues" evidence="5">
    <location>
        <begin position="52"/>
        <end position="63"/>
    </location>
</feature>
<feature type="region of interest" description="Disordered" evidence="5">
    <location>
        <begin position="1"/>
        <end position="205"/>
    </location>
</feature>
<keyword evidence="1 4" id="KW-0479">Metal-binding</keyword>
<dbReference type="PANTHER" id="PTHR24206">
    <property type="entry name" value="OS06G0237300 PROTEIN"/>
    <property type="match status" value="1"/>
</dbReference>
<dbReference type="GeneID" id="119721886"/>
<feature type="compositionally biased region" description="Basic and acidic residues" evidence="5">
    <location>
        <begin position="115"/>
        <end position="205"/>
    </location>
</feature>
<dbReference type="Pfam" id="PF00412">
    <property type="entry name" value="LIM"/>
    <property type="match status" value="1"/>
</dbReference>
<keyword evidence="3 4" id="KW-0440">LIM domain</keyword>
<dbReference type="Proteomes" id="UP000887568">
    <property type="component" value="Unplaced"/>
</dbReference>
<dbReference type="InterPro" id="IPR038077">
    <property type="entry name" value="Troponin_sf"/>
</dbReference>